<dbReference type="Proteomes" id="UP001062846">
    <property type="component" value="Chromosome 1"/>
</dbReference>
<evidence type="ECO:0000313" key="1">
    <source>
        <dbReference type="EMBL" id="KAI8572061.1"/>
    </source>
</evidence>
<name>A0ACC0Q3N8_RHOML</name>
<protein>
    <submittedName>
        <fullName evidence="1">Uncharacterized protein</fullName>
    </submittedName>
</protein>
<accession>A0ACC0Q3N8</accession>
<reference evidence="1" key="1">
    <citation type="submission" date="2022-02" db="EMBL/GenBank/DDBJ databases">
        <title>Plant Genome Project.</title>
        <authorList>
            <person name="Zhang R.-G."/>
        </authorList>
    </citation>
    <scope>NUCLEOTIDE SEQUENCE</scope>
    <source>
        <strain evidence="1">AT1</strain>
    </source>
</reference>
<keyword evidence="2" id="KW-1185">Reference proteome</keyword>
<gene>
    <name evidence="1" type="ORF">RHMOL_Rhmol01G0169200</name>
</gene>
<dbReference type="EMBL" id="CM046388">
    <property type="protein sequence ID" value="KAI8572061.1"/>
    <property type="molecule type" value="Genomic_DNA"/>
</dbReference>
<evidence type="ECO:0000313" key="2">
    <source>
        <dbReference type="Proteomes" id="UP001062846"/>
    </source>
</evidence>
<organism evidence="1 2">
    <name type="scientific">Rhododendron molle</name>
    <name type="common">Chinese azalea</name>
    <name type="synonym">Azalea mollis</name>
    <dbReference type="NCBI Taxonomy" id="49168"/>
    <lineage>
        <taxon>Eukaryota</taxon>
        <taxon>Viridiplantae</taxon>
        <taxon>Streptophyta</taxon>
        <taxon>Embryophyta</taxon>
        <taxon>Tracheophyta</taxon>
        <taxon>Spermatophyta</taxon>
        <taxon>Magnoliopsida</taxon>
        <taxon>eudicotyledons</taxon>
        <taxon>Gunneridae</taxon>
        <taxon>Pentapetalae</taxon>
        <taxon>asterids</taxon>
        <taxon>Ericales</taxon>
        <taxon>Ericaceae</taxon>
        <taxon>Ericoideae</taxon>
        <taxon>Rhodoreae</taxon>
        <taxon>Rhododendron</taxon>
    </lineage>
</organism>
<proteinExistence type="predicted"/>
<comment type="caution">
    <text evidence="1">The sequence shown here is derived from an EMBL/GenBank/DDBJ whole genome shotgun (WGS) entry which is preliminary data.</text>
</comment>
<sequence>MSQLVQTKLNIPEELSASIIQNGNLNIVRLIELYGPEGALGDYVGQTHRSFVLLVCMLAAYMLIPVDEEVNPSIVSIALQMDTRKNIMPTVLAETLIGLDLVKSGQANKVGVLEAPEAGFEHFPRQLVERPMVYPELMIEEWYAFLNDMQSEDIVWRCPWLNLPAMTVNSARFKRVIFAGLASFTFYIPGRTLRQLGTSQESRRFGRERFGLPTFDGHNLQAYEYSWTNRELEEPLPDPITWLESWDISHPFGYKRAIALRMQDTSFTEHLTYHTQMANHLPALIDTWLETFAATDWLSFRTHGLVAFHFFRSIRLWPEILQSAVWFWDPGVHVFRFRDNELCPTAEEFQAYLQGFASNVIIVPPYRKNMSKLLKTSLNITSGAAESLLSGEQINVMRLMEWYRPEGDTGDMALQARRWFALVISVLAAYLLVSSNG</sequence>